<proteinExistence type="inferred from homology"/>
<feature type="region of interest" description="Disordered" evidence="2">
    <location>
        <begin position="179"/>
        <end position="306"/>
    </location>
</feature>
<comment type="similarity">
    <text evidence="1">Belongs to the rtf2 family.</text>
</comment>
<dbReference type="Pfam" id="PF04641">
    <property type="entry name" value="Rtf2"/>
    <property type="match status" value="1"/>
</dbReference>
<dbReference type="Proteomes" id="UP000244722">
    <property type="component" value="Unassembled WGS sequence"/>
</dbReference>
<dbReference type="EMBL" id="NESQ01000053">
    <property type="protein sequence ID" value="PUU80957.1"/>
    <property type="molecule type" value="Genomic_DNA"/>
</dbReference>
<feature type="compositionally biased region" description="Basic and acidic residues" evidence="2">
    <location>
        <begin position="272"/>
        <end position="292"/>
    </location>
</feature>
<evidence type="ECO:0000313" key="3">
    <source>
        <dbReference type="EMBL" id="PUU80957.1"/>
    </source>
</evidence>
<dbReference type="GO" id="GO:0005634">
    <property type="term" value="C:nucleus"/>
    <property type="evidence" value="ECO:0007669"/>
    <property type="project" value="TreeGrafter"/>
</dbReference>
<dbReference type="PANTHER" id="PTHR12775">
    <property type="entry name" value="PROTEIN C20ORF43 HOMOLOG"/>
    <property type="match status" value="1"/>
</dbReference>
<dbReference type="PANTHER" id="PTHR12775:SF0">
    <property type="entry name" value="REPLICATION TERMINATION FACTOR 2"/>
    <property type="match status" value="1"/>
</dbReference>
<sequence>MGNDGGSIPTRRELVKSPTKQKTHSQLRDTNAQTQTYHWTTCPLSKRPLSEPIVSDSAGVLYNKDSIIEWLLKGVEAFGDGEEVLEGRIHSLKDVVEVKFEEGRICPVSRKELGPGAKAVYLVPCGHAFSESSVKEVGEGVCLKCDESYTDDNIIPINPTALEDLQQLKARMEKLTEKGLTHALKSAGKTRKRKKDKTGAGKNGDTKAGGDAIDPAAPDALEATAGSAANGGGGGSGSKSNSTAGSIKSPLTAGLTNKVLEDERVKNKRRKVEMSDNLKSLFSKEEKSRLGKNDFMSRGYSIPGGK</sequence>
<evidence type="ECO:0000256" key="1">
    <source>
        <dbReference type="ARBA" id="ARBA00009885"/>
    </source>
</evidence>
<feature type="region of interest" description="Disordered" evidence="2">
    <location>
        <begin position="1"/>
        <end position="32"/>
    </location>
</feature>
<accession>A0A2T6ZZN8</accession>
<feature type="compositionally biased region" description="Low complexity" evidence="2">
    <location>
        <begin position="209"/>
        <end position="228"/>
    </location>
</feature>
<dbReference type="InterPro" id="IPR027799">
    <property type="entry name" value="Rtf2_RING-finger"/>
</dbReference>
<dbReference type="CDD" id="cd16653">
    <property type="entry name" value="RING-like_Rtf2"/>
    <property type="match status" value="1"/>
</dbReference>
<dbReference type="OrthoDB" id="247013at2759"/>
<name>A0A2T6ZZN8_TUBBO</name>
<comment type="caution">
    <text evidence="3">The sequence shown here is derived from an EMBL/GenBank/DDBJ whole genome shotgun (WGS) entry which is preliminary data.</text>
</comment>
<gene>
    <name evidence="3" type="ORF">B9Z19DRAFT_972954</name>
</gene>
<dbReference type="InterPro" id="IPR006735">
    <property type="entry name" value="Rtf2"/>
</dbReference>
<dbReference type="GO" id="GO:0006274">
    <property type="term" value="P:DNA replication termination"/>
    <property type="evidence" value="ECO:0007669"/>
    <property type="project" value="TreeGrafter"/>
</dbReference>
<reference evidence="3 4" key="1">
    <citation type="submission" date="2017-04" db="EMBL/GenBank/DDBJ databases">
        <title>Draft genome sequence of Tuber borchii Vittad., a whitish edible truffle.</title>
        <authorList>
            <consortium name="DOE Joint Genome Institute"/>
            <person name="Murat C."/>
            <person name="Kuo A."/>
            <person name="Barry K.W."/>
            <person name="Clum A."/>
            <person name="Dockter R.B."/>
            <person name="Fauchery L."/>
            <person name="Iotti M."/>
            <person name="Kohler A."/>
            <person name="Labutti K."/>
            <person name="Lindquist E.A."/>
            <person name="Lipzen A."/>
            <person name="Ohm R.A."/>
            <person name="Wang M."/>
            <person name="Grigoriev I.V."/>
            <person name="Zambonelli A."/>
            <person name="Martin F.M."/>
        </authorList>
    </citation>
    <scope>NUCLEOTIDE SEQUENCE [LARGE SCALE GENOMIC DNA]</scope>
    <source>
        <strain evidence="3 4">Tbo3840</strain>
    </source>
</reference>
<keyword evidence="4" id="KW-1185">Reference proteome</keyword>
<protein>
    <submittedName>
        <fullName evidence="3">Rtf2 RING-finger-domain-containing protein</fullName>
    </submittedName>
</protein>
<dbReference type="STRING" id="42251.A0A2T6ZZN8"/>
<evidence type="ECO:0000313" key="4">
    <source>
        <dbReference type="Proteomes" id="UP000244722"/>
    </source>
</evidence>
<organism evidence="3 4">
    <name type="scientific">Tuber borchii</name>
    <name type="common">White truffle</name>
    <dbReference type="NCBI Taxonomy" id="42251"/>
    <lineage>
        <taxon>Eukaryota</taxon>
        <taxon>Fungi</taxon>
        <taxon>Dikarya</taxon>
        <taxon>Ascomycota</taxon>
        <taxon>Pezizomycotina</taxon>
        <taxon>Pezizomycetes</taxon>
        <taxon>Pezizales</taxon>
        <taxon>Tuberaceae</taxon>
        <taxon>Tuber</taxon>
    </lineage>
</organism>
<dbReference type="AlphaFoldDB" id="A0A2T6ZZN8"/>
<evidence type="ECO:0000256" key="2">
    <source>
        <dbReference type="SAM" id="MobiDB-lite"/>
    </source>
</evidence>